<organism evidence="1">
    <name type="scientific">bioreactor metagenome</name>
    <dbReference type="NCBI Taxonomy" id="1076179"/>
    <lineage>
        <taxon>unclassified sequences</taxon>
        <taxon>metagenomes</taxon>
        <taxon>ecological metagenomes</taxon>
    </lineage>
</organism>
<name>A0A645H570_9ZZZZ</name>
<sequence length="46" mass="5553">MDKLEYNKYVLTLIIRKALDKDKLLPELEKQIYTEIKVKLKNRDTS</sequence>
<gene>
    <name evidence="1" type="ORF">SDC9_181332</name>
</gene>
<comment type="caution">
    <text evidence="1">The sequence shown here is derived from an EMBL/GenBank/DDBJ whole genome shotgun (WGS) entry which is preliminary data.</text>
</comment>
<accession>A0A645H570</accession>
<proteinExistence type="predicted"/>
<dbReference type="EMBL" id="VSSQ01086557">
    <property type="protein sequence ID" value="MPN33840.1"/>
    <property type="molecule type" value="Genomic_DNA"/>
</dbReference>
<dbReference type="AlphaFoldDB" id="A0A645H570"/>
<reference evidence="1" key="1">
    <citation type="submission" date="2019-08" db="EMBL/GenBank/DDBJ databases">
        <authorList>
            <person name="Kucharzyk K."/>
            <person name="Murdoch R.W."/>
            <person name="Higgins S."/>
            <person name="Loffler F."/>
        </authorList>
    </citation>
    <scope>NUCLEOTIDE SEQUENCE</scope>
</reference>
<evidence type="ECO:0000313" key="1">
    <source>
        <dbReference type="EMBL" id="MPN33840.1"/>
    </source>
</evidence>
<protein>
    <submittedName>
        <fullName evidence="1">Uncharacterized protein</fullName>
    </submittedName>
</protein>